<sequence length="81" mass="8228">MSTVGRLSLELRIEGSANGALPNAPEEAASPGDASPWSVSSELSDKRPQAGAESKSSPWGASEPRDFGAGAAGTFILTKIV</sequence>
<dbReference type="EMBL" id="BAABEO010000017">
    <property type="protein sequence ID" value="GAA3687368.1"/>
    <property type="molecule type" value="Genomic_DNA"/>
</dbReference>
<keyword evidence="3" id="KW-1185">Reference proteome</keyword>
<evidence type="ECO:0000313" key="3">
    <source>
        <dbReference type="Proteomes" id="UP001500752"/>
    </source>
</evidence>
<evidence type="ECO:0000256" key="1">
    <source>
        <dbReference type="SAM" id="MobiDB-lite"/>
    </source>
</evidence>
<comment type="caution">
    <text evidence="2">The sequence shown here is derived from an EMBL/GenBank/DDBJ whole genome shotgun (WGS) entry which is preliminary data.</text>
</comment>
<dbReference type="Proteomes" id="UP001500752">
    <property type="component" value="Unassembled WGS sequence"/>
</dbReference>
<name>A0ABP7CCK0_9MICC</name>
<proteinExistence type="predicted"/>
<gene>
    <name evidence="2" type="ORF">GCM10023081_25900</name>
</gene>
<feature type="region of interest" description="Disordered" evidence="1">
    <location>
        <begin position="17"/>
        <end position="69"/>
    </location>
</feature>
<protein>
    <submittedName>
        <fullName evidence="2">Uncharacterized protein</fullName>
    </submittedName>
</protein>
<accession>A0ABP7CCK0</accession>
<reference evidence="3" key="1">
    <citation type="journal article" date="2019" name="Int. J. Syst. Evol. Microbiol.">
        <title>The Global Catalogue of Microorganisms (GCM) 10K type strain sequencing project: providing services to taxonomists for standard genome sequencing and annotation.</title>
        <authorList>
            <consortium name="The Broad Institute Genomics Platform"/>
            <consortium name="The Broad Institute Genome Sequencing Center for Infectious Disease"/>
            <person name="Wu L."/>
            <person name="Ma J."/>
        </authorList>
    </citation>
    <scope>NUCLEOTIDE SEQUENCE [LARGE SCALE GENOMIC DNA]</scope>
    <source>
        <strain evidence="3">JCM 30742</strain>
    </source>
</reference>
<evidence type="ECO:0000313" key="2">
    <source>
        <dbReference type="EMBL" id="GAA3687368.1"/>
    </source>
</evidence>
<organism evidence="2 3">
    <name type="scientific">Arthrobacter ginkgonis</name>
    <dbReference type="NCBI Taxonomy" id="1630594"/>
    <lineage>
        <taxon>Bacteria</taxon>
        <taxon>Bacillati</taxon>
        <taxon>Actinomycetota</taxon>
        <taxon>Actinomycetes</taxon>
        <taxon>Micrococcales</taxon>
        <taxon>Micrococcaceae</taxon>
        <taxon>Arthrobacter</taxon>
    </lineage>
</organism>